<dbReference type="AlphaFoldDB" id="A0A380QBM1"/>
<dbReference type="EMBL" id="UHJC01000001">
    <property type="protein sequence ID" value="SUP85142.1"/>
    <property type="molecule type" value="Genomic_DNA"/>
</dbReference>
<evidence type="ECO:0000313" key="1">
    <source>
        <dbReference type="EMBL" id="SUP85142.1"/>
    </source>
</evidence>
<organism evidence="1 2">
    <name type="scientific">Yersinia pseudotuberculosis</name>
    <dbReference type="NCBI Taxonomy" id="633"/>
    <lineage>
        <taxon>Bacteria</taxon>
        <taxon>Pseudomonadati</taxon>
        <taxon>Pseudomonadota</taxon>
        <taxon>Gammaproteobacteria</taxon>
        <taxon>Enterobacterales</taxon>
        <taxon>Yersiniaceae</taxon>
        <taxon>Yersinia</taxon>
    </lineage>
</organism>
<dbReference type="InterPro" id="IPR038021">
    <property type="entry name" value="Putative_hydro-lyase"/>
</dbReference>
<protein>
    <submittedName>
        <fullName evidence="1">Uncharacterized conserved protein</fullName>
    </submittedName>
</protein>
<dbReference type="Gene3D" id="3.40.1640.10">
    <property type="entry name" value="PSTPO5379-like"/>
    <property type="match status" value="1"/>
</dbReference>
<proteinExistence type="predicted"/>
<reference evidence="1 2" key="1">
    <citation type="submission" date="2018-06" db="EMBL/GenBank/DDBJ databases">
        <authorList>
            <consortium name="Pathogen Informatics"/>
            <person name="Doyle S."/>
        </authorList>
    </citation>
    <scope>NUCLEOTIDE SEQUENCE [LARGE SCALE GENOMIC DNA]</scope>
    <source>
        <strain evidence="1 2">NCTC8580</strain>
    </source>
</reference>
<name>A0A380QBM1_YERPU</name>
<dbReference type="Proteomes" id="UP000255087">
    <property type="component" value="Unassembled WGS sequence"/>
</dbReference>
<gene>
    <name evidence="1" type="ORF">NCTC8580_03452</name>
</gene>
<evidence type="ECO:0000313" key="2">
    <source>
        <dbReference type="Proteomes" id="UP000255087"/>
    </source>
</evidence>
<accession>A0A380QBM1</accession>
<sequence>MNTLMKASHQAITAARETRKAIRRGYDKPTAGMAPGMTQANMICRFSPLRALCQ</sequence>
<dbReference type="SUPFAM" id="SSF160920">
    <property type="entry name" value="PSTPO5379-like"/>
    <property type="match status" value="1"/>
</dbReference>